<reference evidence="1" key="1">
    <citation type="submission" date="2020-10" db="EMBL/GenBank/DDBJ databases">
        <title>Fervidococcus fontis strain 3639Fd - the first crenarchaeon capable of growth on lipids.</title>
        <authorList>
            <person name="Kochetkova T.V."/>
            <person name="Elcheninov A.G."/>
            <person name="Toschakov S.V."/>
            <person name="Kublanov I.V."/>
        </authorList>
    </citation>
    <scope>NUCLEOTIDE SEQUENCE</scope>
    <source>
        <strain evidence="1">3639Fd</strain>
    </source>
</reference>
<accession>A0A843AI51</accession>
<evidence type="ECO:0000313" key="2">
    <source>
        <dbReference type="Proteomes" id="UP000652307"/>
    </source>
</evidence>
<name>A0A843AI51_9CREN</name>
<protein>
    <submittedName>
        <fullName evidence="1">Uncharacterized protein</fullName>
    </submittedName>
</protein>
<dbReference type="Proteomes" id="UP000652307">
    <property type="component" value="Unassembled WGS sequence"/>
</dbReference>
<comment type="caution">
    <text evidence="1">The sequence shown here is derived from an EMBL/GenBank/DDBJ whole genome shotgun (WGS) entry which is preliminary data.</text>
</comment>
<dbReference type="EMBL" id="JADEZV010000002">
    <property type="protein sequence ID" value="MBE9391259.1"/>
    <property type="molecule type" value="Genomic_DNA"/>
</dbReference>
<gene>
    <name evidence="1" type="ORF">IOK49_04125</name>
</gene>
<evidence type="ECO:0000313" key="1">
    <source>
        <dbReference type="EMBL" id="MBE9391259.1"/>
    </source>
</evidence>
<proteinExistence type="predicted"/>
<sequence length="113" mass="13037">MDSLSVFFSGWKKVSVRKEEAEFSYFYTVSDVETRKALNEIEKGGIIEEILSVKDKCDLNDREKTYELNRLGWWVDVGIEGFSKEFELKEGNLRAVIGVSCMDGKVRIVIYKP</sequence>
<dbReference type="RefSeq" id="WP_193803680.1">
    <property type="nucleotide sequence ID" value="NZ_JADEZV010000002.1"/>
</dbReference>
<dbReference type="AlphaFoldDB" id="A0A843AI51"/>
<organism evidence="1 2">
    <name type="scientific">Fervidicoccus fontis</name>
    <dbReference type="NCBI Taxonomy" id="683846"/>
    <lineage>
        <taxon>Archaea</taxon>
        <taxon>Thermoproteota</taxon>
        <taxon>Thermoprotei</taxon>
        <taxon>Fervidicoccales</taxon>
        <taxon>Fervidicoccaceae</taxon>
        <taxon>Fervidicoccus</taxon>
    </lineage>
</organism>